<dbReference type="GO" id="GO:1902600">
    <property type="term" value="P:proton transmembrane transport"/>
    <property type="evidence" value="ECO:0007669"/>
    <property type="project" value="InterPro"/>
</dbReference>
<feature type="transmembrane region" description="Helical" evidence="8">
    <location>
        <begin position="428"/>
        <end position="450"/>
    </location>
</feature>
<feature type="domain" description="Cation/H+ exchanger transmembrane" evidence="9">
    <location>
        <begin position="58"/>
        <end position="446"/>
    </location>
</feature>
<keyword evidence="2" id="KW-0813">Transport</keyword>
<feature type="transmembrane region" description="Helical" evidence="8">
    <location>
        <begin position="107"/>
        <end position="128"/>
    </location>
</feature>
<protein>
    <recommendedName>
        <fullName evidence="9">Cation/H+ exchanger transmembrane domain-containing protein</fullName>
    </recommendedName>
</protein>
<dbReference type="Proteomes" id="UP000070700">
    <property type="component" value="Unassembled WGS sequence"/>
</dbReference>
<dbReference type="GO" id="GO:0016020">
    <property type="term" value="C:membrane"/>
    <property type="evidence" value="ECO:0007669"/>
    <property type="project" value="UniProtKB-SubCell"/>
</dbReference>
<feature type="transmembrane region" description="Helical" evidence="8">
    <location>
        <begin position="397"/>
        <end position="416"/>
    </location>
</feature>
<gene>
    <name evidence="10" type="ORF">LY89DRAFT_682340</name>
</gene>
<dbReference type="Gene3D" id="1.20.1530.20">
    <property type="match status" value="1"/>
</dbReference>
<evidence type="ECO:0000256" key="2">
    <source>
        <dbReference type="ARBA" id="ARBA00022448"/>
    </source>
</evidence>
<keyword evidence="11" id="KW-1185">Reference proteome</keyword>
<feature type="transmembrane region" description="Helical" evidence="8">
    <location>
        <begin position="339"/>
        <end position="358"/>
    </location>
</feature>
<dbReference type="InterPro" id="IPR050794">
    <property type="entry name" value="CPA2_transporter"/>
</dbReference>
<accession>A0A194XLI2</accession>
<evidence type="ECO:0000256" key="8">
    <source>
        <dbReference type="SAM" id="Phobius"/>
    </source>
</evidence>
<evidence type="ECO:0000256" key="3">
    <source>
        <dbReference type="ARBA" id="ARBA00022692"/>
    </source>
</evidence>
<feature type="transmembrane region" description="Helical" evidence="8">
    <location>
        <begin position="214"/>
        <end position="238"/>
    </location>
</feature>
<feature type="transmembrane region" description="Helical" evidence="8">
    <location>
        <begin position="364"/>
        <end position="385"/>
    </location>
</feature>
<feature type="transmembrane region" description="Helical" evidence="8">
    <location>
        <begin position="48"/>
        <end position="65"/>
    </location>
</feature>
<evidence type="ECO:0000256" key="6">
    <source>
        <dbReference type="ARBA" id="ARBA00023136"/>
    </source>
</evidence>
<evidence type="ECO:0000259" key="9">
    <source>
        <dbReference type="Pfam" id="PF00999"/>
    </source>
</evidence>
<keyword evidence="4 8" id="KW-1133">Transmembrane helix</keyword>
<name>A0A194XLI2_MOLSC</name>
<feature type="transmembrane region" description="Helical" evidence="8">
    <location>
        <begin position="285"/>
        <end position="303"/>
    </location>
</feature>
<evidence type="ECO:0000256" key="4">
    <source>
        <dbReference type="ARBA" id="ARBA00022989"/>
    </source>
</evidence>
<dbReference type="STRING" id="149040.A0A194XLI2"/>
<evidence type="ECO:0000313" key="10">
    <source>
        <dbReference type="EMBL" id="KUJ20632.1"/>
    </source>
</evidence>
<dbReference type="FunCoup" id="A0A194XLI2">
    <property type="interactions" value="190"/>
</dbReference>
<dbReference type="InParanoid" id="A0A194XLI2"/>
<dbReference type="RefSeq" id="XP_018074987.1">
    <property type="nucleotide sequence ID" value="XM_018214489.1"/>
</dbReference>
<feature type="transmembrane region" description="Helical" evidence="8">
    <location>
        <begin position="77"/>
        <end position="95"/>
    </location>
</feature>
<dbReference type="Pfam" id="PF00999">
    <property type="entry name" value="Na_H_Exchanger"/>
    <property type="match status" value="1"/>
</dbReference>
<dbReference type="EMBL" id="KQ947409">
    <property type="protein sequence ID" value="KUJ20632.1"/>
    <property type="molecule type" value="Genomic_DNA"/>
</dbReference>
<dbReference type="InterPro" id="IPR038770">
    <property type="entry name" value="Na+/solute_symporter_sf"/>
</dbReference>
<keyword evidence="6 8" id="KW-0472">Membrane</keyword>
<feature type="region of interest" description="Disordered" evidence="7">
    <location>
        <begin position="18"/>
        <end position="39"/>
    </location>
</feature>
<dbReference type="InterPro" id="IPR006153">
    <property type="entry name" value="Cation/H_exchanger_TM"/>
</dbReference>
<feature type="transmembrane region" description="Helical" evidence="8">
    <location>
        <begin position="140"/>
        <end position="165"/>
    </location>
</feature>
<evidence type="ECO:0000313" key="11">
    <source>
        <dbReference type="Proteomes" id="UP000070700"/>
    </source>
</evidence>
<feature type="transmembrane region" description="Helical" evidence="8">
    <location>
        <begin position="244"/>
        <end position="264"/>
    </location>
</feature>
<sequence length="902" mass="96946">MSSIASIVTKTVTKTAASTTATSTDRATPQGGILEGGNPSKYDPKNPIILFIIQAGIIIIFCRLLHYPLSKLRQPRVIAEVIGGIILGPSVMMRIPGFQNAIFPNASMAGLSLVANLGLVLFLFLVGLEVNMRMFLSNWRVALSVGLAGMALPFGLGCAIAWGLFHHFHDEPETVPIAFGVYMLFIGTALSITAFPVLCRILTELKLLGTPVGVTVLAAGVGNDVTGWILLALCVALVNNGSGLVALYVLLCCFGWILFLVFVVRPGFIWMLRRTGSLQNGPTQGMVALTLLLALTSAWFTGIIGIHPIFGAFLVGLICPHDGGFAIKLTEKIEDLVSVLFLPLYFALSGLSTNLGLLNDGLTWAYVVGVITVAFAGKIIGGTLAARACKLVWRESLSIGVLMSCKGLVELIVLNIGLSAKILSTRTFTIFVVMALITTVSTTPLTLWLYPPAYQQKLDAWKRGEIDWNGDRLAPEQLEGESTPDPPIEKLQTKEVRRLLVYLRLDSLPSLFTFISLLGGDRSTVSTKVHRSKSDLEAVPEDSASSTTALVNKRPLEVHGLRMLELTERTSSVMQGSEMDEHAYRDPVVNAFRAFAQLNNVAVSGGVSVVPESSYAETLTSQASDHFSDLVLIPWSEGSDDILGLDTIASGIQEAFIQRTLETATCNTAVFFNRGFGGQPVFESRSLSRTVSGHSLRSRTSHQTPLPPIVDRSHHVYFPFFGGADDRVALRFVLQLAQNSNITATIIHFNMPIQSGPKKPSSVQVNESSSGLGNLSRLDITERIDTEALYAGAAQDTALIHSLRDSLPIALANRVVFVEVATTAPIDDCLAHARQEIGQSPRNAGDLIVVGRGRHSRLADTNENVANAEMKKTLGVIAETLISGGVRGSVLVIQAGGRGLDA</sequence>
<dbReference type="PANTHER" id="PTHR32468:SF0">
    <property type="entry name" value="K(+)_H(+) ANTIPORTER 1"/>
    <property type="match status" value="1"/>
</dbReference>
<proteinExistence type="predicted"/>
<dbReference type="KEGG" id="psco:LY89DRAFT_682340"/>
<dbReference type="OrthoDB" id="2687058at2759"/>
<dbReference type="GeneID" id="28824215"/>
<keyword evidence="5" id="KW-0406">Ion transport</keyword>
<evidence type="ECO:0000256" key="1">
    <source>
        <dbReference type="ARBA" id="ARBA00004141"/>
    </source>
</evidence>
<dbReference type="AlphaFoldDB" id="A0A194XLI2"/>
<evidence type="ECO:0000256" key="7">
    <source>
        <dbReference type="SAM" id="MobiDB-lite"/>
    </source>
</evidence>
<feature type="transmembrane region" description="Helical" evidence="8">
    <location>
        <begin position="177"/>
        <end position="202"/>
    </location>
</feature>
<organism evidence="10 11">
    <name type="scientific">Mollisia scopiformis</name>
    <name type="common">Conifer needle endophyte fungus</name>
    <name type="synonym">Phialocephala scopiformis</name>
    <dbReference type="NCBI Taxonomy" id="149040"/>
    <lineage>
        <taxon>Eukaryota</taxon>
        <taxon>Fungi</taxon>
        <taxon>Dikarya</taxon>
        <taxon>Ascomycota</taxon>
        <taxon>Pezizomycotina</taxon>
        <taxon>Leotiomycetes</taxon>
        <taxon>Helotiales</taxon>
        <taxon>Mollisiaceae</taxon>
        <taxon>Mollisia</taxon>
    </lineage>
</organism>
<keyword evidence="3 8" id="KW-0812">Transmembrane</keyword>
<reference evidence="10 11" key="1">
    <citation type="submission" date="2015-10" db="EMBL/GenBank/DDBJ databases">
        <title>Full genome of DAOMC 229536 Phialocephala scopiformis, a fungal endophyte of spruce producing the potent anti-insectan compound rugulosin.</title>
        <authorList>
            <consortium name="DOE Joint Genome Institute"/>
            <person name="Walker A.K."/>
            <person name="Frasz S.L."/>
            <person name="Seifert K.A."/>
            <person name="Miller J.D."/>
            <person name="Mondo S.J."/>
            <person name="Labutti K."/>
            <person name="Lipzen A."/>
            <person name="Dockter R."/>
            <person name="Kennedy M."/>
            <person name="Grigoriev I.V."/>
            <person name="Spatafora J.W."/>
        </authorList>
    </citation>
    <scope>NUCLEOTIDE SEQUENCE [LARGE SCALE GENOMIC DNA]</scope>
    <source>
        <strain evidence="10 11">CBS 120377</strain>
    </source>
</reference>
<dbReference type="GO" id="GO:0015297">
    <property type="term" value="F:antiporter activity"/>
    <property type="evidence" value="ECO:0007669"/>
    <property type="project" value="InterPro"/>
</dbReference>
<comment type="subcellular location">
    <subcellularLocation>
        <location evidence="1">Membrane</location>
        <topology evidence="1">Multi-pass membrane protein</topology>
    </subcellularLocation>
</comment>
<evidence type="ECO:0000256" key="5">
    <source>
        <dbReference type="ARBA" id="ARBA00023065"/>
    </source>
</evidence>
<dbReference type="PANTHER" id="PTHR32468">
    <property type="entry name" value="CATION/H + ANTIPORTER"/>
    <property type="match status" value="1"/>
</dbReference>